<gene>
    <name evidence="1" type="ORF">CWS20_01770</name>
</gene>
<dbReference type="RefSeq" id="WP_066193824.1">
    <property type="nucleotide sequence ID" value="NZ_JAFDQP010000003.1"/>
</dbReference>
<dbReference type="EMBL" id="PISD01000005">
    <property type="protein sequence ID" value="PKG30831.1"/>
    <property type="molecule type" value="Genomic_DNA"/>
</dbReference>
<reference evidence="1 2" key="1">
    <citation type="journal article" date="2010" name="Int. J. Syst. Evol. Microbiol.">
        <title>Bacillus horneckiae sp. nov., isolated from a spacecraft-assembly clean room.</title>
        <authorList>
            <person name="Vaishampayan P."/>
            <person name="Probst A."/>
            <person name="Krishnamurthi S."/>
            <person name="Ghosh S."/>
            <person name="Osman S."/>
            <person name="McDowall A."/>
            <person name="Ruckmani A."/>
            <person name="Mayilraj S."/>
            <person name="Venkateswaran K."/>
        </authorList>
    </citation>
    <scope>NUCLEOTIDE SEQUENCE [LARGE SCALE GENOMIC DNA]</scope>
    <source>
        <strain evidence="2">1PO1SC</strain>
    </source>
</reference>
<proteinExistence type="predicted"/>
<evidence type="ECO:0008006" key="3">
    <source>
        <dbReference type="Google" id="ProtNLM"/>
    </source>
</evidence>
<dbReference type="AlphaFoldDB" id="A0A2N0ZMT6"/>
<sequence length="178" mass="20050">MKKIMISSLLIFSLVGCQSNTSSEFDTSKLVKIEMSDVTEEQQKNIPITYEANSLEDGLKALPFEVKLPNSLPIKDTEFQPPVINDMKHGGEELMTEFQAASQDGKESILISVFNKEVNLNDEGTREVDINNEIKGYYGNNSLSFNKGNVSYTISFLNKELTEEERLIELTKIAEQMI</sequence>
<dbReference type="PROSITE" id="PS51257">
    <property type="entry name" value="PROKAR_LIPOPROTEIN"/>
    <property type="match status" value="1"/>
</dbReference>
<comment type="caution">
    <text evidence="1">The sequence shown here is derived from an EMBL/GenBank/DDBJ whole genome shotgun (WGS) entry which is preliminary data.</text>
</comment>
<name>A0A2N0ZMT6_9BACI</name>
<keyword evidence="2" id="KW-1185">Reference proteome</keyword>
<protein>
    <recommendedName>
        <fullName evidence="3">DUF4367 domain-containing protein</fullName>
    </recommendedName>
</protein>
<dbReference type="Proteomes" id="UP000233343">
    <property type="component" value="Unassembled WGS sequence"/>
</dbReference>
<organism evidence="1 2">
    <name type="scientific">Cytobacillus horneckiae</name>
    <dbReference type="NCBI Taxonomy" id="549687"/>
    <lineage>
        <taxon>Bacteria</taxon>
        <taxon>Bacillati</taxon>
        <taxon>Bacillota</taxon>
        <taxon>Bacilli</taxon>
        <taxon>Bacillales</taxon>
        <taxon>Bacillaceae</taxon>
        <taxon>Cytobacillus</taxon>
    </lineage>
</organism>
<evidence type="ECO:0000313" key="2">
    <source>
        <dbReference type="Proteomes" id="UP000233343"/>
    </source>
</evidence>
<evidence type="ECO:0000313" key="1">
    <source>
        <dbReference type="EMBL" id="PKG30831.1"/>
    </source>
</evidence>
<accession>A0A2N0ZMT6</accession>